<dbReference type="EMBL" id="KZ825245">
    <property type="protein sequence ID" value="PYI13420.1"/>
    <property type="molecule type" value="Genomic_DNA"/>
</dbReference>
<protein>
    <submittedName>
        <fullName evidence="1">Uncharacterized protein</fullName>
    </submittedName>
</protein>
<gene>
    <name evidence="1" type="ORF">BO99DRAFT_57293</name>
</gene>
<accession>A0A2V5HBW0</accession>
<dbReference type="AlphaFoldDB" id="A0A2V5HBW0"/>
<proteinExistence type="predicted"/>
<organism evidence="1 2">
    <name type="scientific">Aspergillus violaceofuscus (strain CBS 115571)</name>
    <dbReference type="NCBI Taxonomy" id="1450538"/>
    <lineage>
        <taxon>Eukaryota</taxon>
        <taxon>Fungi</taxon>
        <taxon>Dikarya</taxon>
        <taxon>Ascomycota</taxon>
        <taxon>Pezizomycotina</taxon>
        <taxon>Eurotiomycetes</taxon>
        <taxon>Eurotiomycetidae</taxon>
        <taxon>Eurotiales</taxon>
        <taxon>Aspergillaceae</taxon>
        <taxon>Aspergillus</taxon>
    </lineage>
</organism>
<sequence>MAIARKVCGWCADSVRHWLHCMDTVLDSSVNNGLVYRPASNSVNCCHALLLNTLASSHLCHPRETNELALTIHWKSRFPTGFSISVSPNGRLARHSHQRHLRQPYPIKYNDRPIRFDSVEEADPMAEGQQASYLLGFFLVRIPLSKCLEGVDQRRSCGPVRCC</sequence>
<keyword evidence="2" id="KW-1185">Reference proteome</keyword>
<evidence type="ECO:0000313" key="1">
    <source>
        <dbReference type="EMBL" id="PYI13420.1"/>
    </source>
</evidence>
<reference evidence="1 2" key="1">
    <citation type="submission" date="2018-02" db="EMBL/GenBank/DDBJ databases">
        <title>The genomes of Aspergillus section Nigri reveals drivers in fungal speciation.</title>
        <authorList>
            <consortium name="DOE Joint Genome Institute"/>
            <person name="Vesth T.C."/>
            <person name="Nybo J."/>
            <person name="Theobald S."/>
            <person name="Brandl J."/>
            <person name="Frisvad J.C."/>
            <person name="Nielsen K.F."/>
            <person name="Lyhne E.K."/>
            <person name="Kogle M.E."/>
            <person name="Kuo A."/>
            <person name="Riley R."/>
            <person name="Clum A."/>
            <person name="Nolan M."/>
            <person name="Lipzen A."/>
            <person name="Salamov A."/>
            <person name="Henrissat B."/>
            <person name="Wiebenga A."/>
            <person name="De vries R.P."/>
            <person name="Grigoriev I.V."/>
            <person name="Mortensen U.H."/>
            <person name="Andersen M.R."/>
            <person name="Baker S.E."/>
        </authorList>
    </citation>
    <scope>NUCLEOTIDE SEQUENCE [LARGE SCALE GENOMIC DNA]</scope>
    <source>
        <strain evidence="1 2">CBS 115571</strain>
    </source>
</reference>
<evidence type="ECO:0000313" key="2">
    <source>
        <dbReference type="Proteomes" id="UP000249829"/>
    </source>
</evidence>
<dbReference type="Proteomes" id="UP000249829">
    <property type="component" value="Unassembled WGS sequence"/>
</dbReference>
<name>A0A2V5HBW0_ASPV1</name>